<dbReference type="Proteomes" id="UP000002729">
    <property type="component" value="Unassembled WGS sequence"/>
</dbReference>
<protein>
    <submittedName>
        <fullName evidence="2">Expressed protein</fullName>
    </submittedName>
</protein>
<dbReference type="InParanoid" id="F0Y9V1"/>
<dbReference type="InterPro" id="IPR016024">
    <property type="entry name" value="ARM-type_fold"/>
</dbReference>
<dbReference type="SMART" id="SM00567">
    <property type="entry name" value="EZ_HEAT"/>
    <property type="match status" value="8"/>
</dbReference>
<accession>F0Y9V1</accession>
<dbReference type="OrthoDB" id="206946at2759"/>
<feature type="region of interest" description="Disordered" evidence="1">
    <location>
        <begin position="495"/>
        <end position="569"/>
    </location>
</feature>
<feature type="compositionally biased region" description="Basic residues" evidence="1">
    <location>
        <begin position="17"/>
        <end position="26"/>
    </location>
</feature>
<evidence type="ECO:0000313" key="2">
    <source>
        <dbReference type="EMBL" id="EGB08115.1"/>
    </source>
</evidence>
<feature type="compositionally biased region" description="Acidic residues" evidence="1">
    <location>
        <begin position="120"/>
        <end position="130"/>
    </location>
</feature>
<feature type="region of interest" description="Disordered" evidence="1">
    <location>
        <begin position="1511"/>
        <end position="1583"/>
    </location>
</feature>
<feature type="compositionally biased region" description="Low complexity" evidence="1">
    <location>
        <begin position="131"/>
        <end position="146"/>
    </location>
</feature>
<feature type="compositionally biased region" description="Pro residues" evidence="1">
    <location>
        <begin position="540"/>
        <end position="565"/>
    </location>
</feature>
<proteinExistence type="predicted"/>
<dbReference type="InterPro" id="IPR011993">
    <property type="entry name" value="PH-like_dom_sf"/>
</dbReference>
<feature type="compositionally biased region" description="Basic and acidic residues" evidence="1">
    <location>
        <begin position="1566"/>
        <end position="1576"/>
    </location>
</feature>
<dbReference type="eggNOG" id="ENOG502SXKP">
    <property type="taxonomic scope" value="Eukaryota"/>
</dbReference>
<feature type="compositionally biased region" description="Pro residues" evidence="1">
    <location>
        <begin position="1553"/>
        <end position="1565"/>
    </location>
</feature>
<feature type="compositionally biased region" description="Low complexity" evidence="1">
    <location>
        <begin position="71"/>
        <end position="86"/>
    </location>
</feature>
<sequence length="1604" mass="167395">MSVRPPNWRPPPPPPRQRPKTQKSRSKQNIVTETWAEASAAVETVEPPPVDAPDTDEARAALLGDAETRESGGSAAGSASTADTAAVPRDADLSARSSAAEEPAAEPSACAAATEAPPEPADEPSDDADEPAPAAEATEAAATPAAGAPIFEAAPVVAEAVADALEPILEEAAAEPVFAAEAAAEPAAEEATTTVTSEPVVAASEPVATEAPEPVVEESPVVIAPPPEPVVVAAPPAILEDARVSEDEAPPPPPPPPLQTSTPPTQRRAKLRRGSCPAFLESSRSMDEGEAVAPFGEERERTTAAILIQSEGRRRLAALDARARRRDVRARATEVLAATLRVQCASRRVTSLQRRRRLEEHRRAQATVVAQSAFRGALARRRAVAAAADRDDVAARASVAVNEAHLEAEVVTVRRVARGGNSAQQQRRRGRLSALLRRVVPGGRPAPEPAIPTAEVAIPEAPLFADVARVESFRFDRDGSISAFPIALAVPVAGGPAPAPRPSAPRPSAPPVPSAPPPPPLTPADRDEEVGRVLSALESSPPPPPQATPPRQRAPPPAPPPPAPGRPLDEGRAATLALLASNSGAVAARRGAVALLGDSVAAAGVADDAAGVGALLALVRPLYDEDVSVRVEAVRCAALLGSLDLAHFAMDDEAPPVRRRVLAALAEDGAFEAGVLRDAATALRRRFSLAVSLMKALEDVSLEEGVLLGVAAKLRGTLLALPARRPALLAAPLEKGMQAQRSESVREALVAVAGELRAVDSLRRIAIFDSSTAVRRRAVDALGANGALSELRELVFSGDDDAGIRGEALHWMARLDDLDGICRRGFNDRNAELRASAARLLGDVAVRRSQGSTAQTADALAAATELPCGAPAMPERVDDVQYLPFDAVPRCGPWYGAAVDALRTAARRDGNVGVRAAALAQLARLRAVPELAVGLSDAHAPTRLRVIAALGSLGAHAEEHRCVGPLERALASDGDAKNRGAALECLGELGDPAEALDRVATRDGDVDNRLRAVAWLGTLGRAKTLRCVCLVDGGPAVRSLAAATLGEVFRRQNFAGPEVAALKAALAVRLGDAERAVRKAAAAALDSVSRERRWRDVVQGDAGDCGRLLLVPGPKATAVLVSVLCDARDLEDRGRAADALGDRDDCPKLVVDALCASAGAVAALPAALRLAALRALRKQAGKYDGSARELDAALTAALDDADHADARVAAADVVGATACGGACLKRGLLRLVARDPSPDVRAACAFNLRPFGTDEAAGRALLGALGDKDVSTRDAAAQSFGGFVDAPFKRDLARSVAARLRAKPGTLAGGPADAADCRAYERVVRAAAARALGALQEDDLAVDALHDALRLDREPLVKRAACAALGCLRHPRSLKPLLAPLRDKKDATLAEAARAALEGLDYAKLPAIKRDERVLLHGPIFKRKQKLWTQLKALVLTDAPRLFYVDADSLKCKDCDLRTLEVDAPESKRAATKDLAIVVPGQGRVRVSLLFGLARDWTRAAGDALAALATPPSPHVVVTPPPASYRAPSRRLDAPDDDGDGDDAARRHSSPRARPPPPPPGPPPDDVVRASHDRHSVVVARSQAIVDEGAPPIRDVVPMRRGWN</sequence>
<gene>
    <name evidence="2" type="ORF">AURANDRAFT_71674</name>
</gene>
<keyword evidence="3" id="KW-1185">Reference proteome</keyword>
<dbReference type="SUPFAM" id="SSF48371">
    <property type="entry name" value="ARM repeat"/>
    <property type="match status" value="1"/>
</dbReference>
<name>F0Y9V1_AURAN</name>
<feature type="compositionally biased region" description="Pro residues" evidence="1">
    <location>
        <begin position="7"/>
        <end position="16"/>
    </location>
</feature>
<evidence type="ECO:0000313" key="3">
    <source>
        <dbReference type="Proteomes" id="UP000002729"/>
    </source>
</evidence>
<dbReference type="GeneID" id="20228334"/>
<reference evidence="2 3" key="1">
    <citation type="journal article" date="2011" name="Proc. Natl. Acad. Sci. U.S.A.">
        <title>Niche of harmful alga Aureococcus anophagefferens revealed through ecogenomics.</title>
        <authorList>
            <person name="Gobler C.J."/>
            <person name="Berry D.L."/>
            <person name="Dyhrman S.T."/>
            <person name="Wilhelm S.W."/>
            <person name="Salamov A."/>
            <person name="Lobanov A.V."/>
            <person name="Zhang Y."/>
            <person name="Collier J.L."/>
            <person name="Wurch L.L."/>
            <person name="Kustka A.B."/>
            <person name="Dill B.D."/>
            <person name="Shah M."/>
            <person name="VerBerkmoes N.C."/>
            <person name="Kuo A."/>
            <person name="Terry A."/>
            <person name="Pangilinan J."/>
            <person name="Lindquist E.A."/>
            <person name="Lucas S."/>
            <person name="Paulsen I.T."/>
            <person name="Hattenrath-Lehmann T.K."/>
            <person name="Talmage S.C."/>
            <person name="Walker E.A."/>
            <person name="Koch F."/>
            <person name="Burson A.M."/>
            <person name="Marcoval M.A."/>
            <person name="Tang Y.Z."/>
            <person name="Lecleir G.R."/>
            <person name="Coyne K.J."/>
            <person name="Berg G.M."/>
            <person name="Bertrand E.M."/>
            <person name="Saito M.A."/>
            <person name="Gladyshev V.N."/>
            <person name="Grigoriev I.V."/>
        </authorList>
    </citation>
    <scope>NUCLEOTIDE SEQUENCE [LARGE SCALE GENOMIC DNA]</scope>
    <source>
        <strain evidence="3">CCMP 1984</strain>
    </source>
</reference>
<feature type="region of interest" description="Disordered" evidence="1">
    <location>
        <begin position="235"/>
        <end position="273"/>
    </location>
</feature>
<dbReference type="OMA" id="NIVTETW"/>
<feature type="region of interest" description="Disordered" evidence="1">
    <location>
        <begin position="180"/>
        <end position="220"/>
    </location>
</feature>
<feature type="compositionally biased region" description="Pro residues" evidence="1">
    <location>
        <begin position="497"/>
        <end position="522"/>
    </location>
</feature>
<feature type="compositionally biased region" description="Pro residues" evidence="1">
    <location>
        <begin position="1511"/>
        <end position="1523"/>
    </location>
</feature>
<evidence type="ECO:0000256" key="1">
    <source>
        <dbReference type="SAM" id="MobiDB-lite"/>
    </source>
</evidence>
<dbReference type="RefSeq" id="XP_009037472.1">
    <property type="nucleotide sequence ID" value="XM_009039224.1"/>
</dbReference>
<dbReference type="EMBL" id="GL833129">
    <property type="protein sequence ID" value="EGB08115.1"/>
    <property type="molecule type" value="Genomic_DNA"/>
</dbReference>
<dbReference type="GO" id="GO:0005681">
    <property type="term" value="C:spliceosomal complex"/>
    <property type="evidence" value="ECO:0007669"/>
    <property type="project" value="TreeGrafter"/>
</dbReference>
<dbReference type="PROSITE" id="PS50096">
    <property type="entry name" value="IQ"/>
    <property type="match status" value="1"/>
</dbReference>
<dbReference type="PANTHER" id="PTHR13361:SF1">
    <property type="entry name" value="WW DOMAIN-BINDING PROTEIN 11"/>
    <property type="match status" value="1"/>
</dbReference>
<dbReference type="KEGG" id="aaf:AURANDRAFT_71674"/>
<dbReference type="Gene3D" id="2.30.29.30">
    <property type="entry name" value="Pleckstrin-homology domain (PH domain)/Phosphotyrosine-binding domain (PTB)"/>
    <property type="match status" value="1"/>
</dbReference>
<feature type="compositionally biased region" description="Low complexity" evidence="1">
    <location>
        <begin position="94"/>
        <end position="116"/>
    </location>
</feature>
<feature type="region of interest" description="Disordered" evidence="1">
    <location>
        <begin position="1"/>
        <end position="146"/>
    </location>
</feature>
<dbReference type="Gene3D" id="1.25.10.10">
    <property type="entry name" value="Leucine-rich Repeat Variant"/>
    <property type="match status" value="3"/>
</dbReference>
<dbReference type="InterPro" id="IPR011989">
    <property type="entry name" value="ARM-like"/>
</dbReference>
<organism evidence="3">
    <name type="scientific">Aureococcus anophagefferens</name>
    <name type="common">Harmful bloom alga</name>
    <dbReference type="NCBI Taxonomy" id="44056"/>
    <lineage>
        <taxon>Eukaryota</taxon>
        <taxon>Sar</taxon>
        <taxon>Stramenopiles</taxon>
        <taxon>Ochrophyta</taxon>
        <taxon>Pelagophyceae</taxon>
        <taxon>Pelagomonadales</taxon>
        <taxon>Pelagomonadaceae</taxon>
        <taxon>Aureococcus</taxon>
    </lineage>
</organism>
<dbReference type="InterPro" id="IPR004155">
    <property type="entry name" value="PBS_lyase_HEAT"/>
</dbReference>
<dbReference type="Pfam" id="PF13646">
    <property type="entry name" value="HEAT_2"/>
    <property type="match status" value="1"/>
</dbReference>
<dbReference type="PANTHER" id="PTHR13361">
    <property type="entry name" value="WW DOMAIN-BINDING PROTEIN 11"/>
    <property type="match status" value="1"/>
</dbReference>